<dbReference type="Pfam" id="PF18754">
    <property type="entry name" value="Nmad3"/>
    <property type="match status" value="1"/>
</dbReference>
<accession>A0ABS9H0H8</accession>
<dbReference type="RefSeq" id="WP_236332985.1">
    <property type="nucleotide sequence ID" value="NZ_JAKIJS010000001.1"/>
</dbReference>
<keyword evidence="3" id="KW-1185">Reference proteome</keyword>
<feature type="domain" description="Nucleotide modification associated" evidence="1">
    <location>
        <begin position="2"/>
        <end position="260"/>
    </location>
</feature>
<gene>
    <name evidence="2" type="ORF">L2716_06700</name>
</gene>
<organism evidence="2 3">
    <name type="scientific">Pseudalkalibacillus berkeleyi</name>
    <dbReference type="NCBI Taxonomy" id="1069813"/>
    <lineage>
        <taxon>Bacteria</taxon>
        <taxon>Bacillati</taxon>
        <taxon>Bacillota</taxon>
        <taxon>Bacilli</taxon>
        <taxon>Bacillales</taxon>
        <taxon>Fictibacillaceae</taxon>
        <taxon>Pseudalkalibacillus</taxon>
    </lineage>
</organism>
<evidence type="ECO:0000313" key="2">
    <source>
        <dbReference type="EMBL" id="MCF6137414.1"/>
    </source>
</evidence>
<evidence type="ECO:0000259" key="1">
    <source>
        <dbReference type="Pfam" id="PF18754"/>
    </source>
</evidence>
<name>A0ABS9H0H8_9BACL</name>
<dbReference type="Proteomes" id="UP001649381">
    <property type="component" value="Unassembled WGS sequence"/>
</dbReference>
<evidence type="ECO:0000313" key="3">
    <source>
        <dbReference type="Proteomes" id="UP001649381"/>
    </source>
</evidence>
<dbReference type="InterPro" id="IPR041135">
    <property type="entry name" value="Nmad3"/>
</dbReference>
<dbReference type="EMBL" id="JAKIJS010000001">
    <property type="protein sequence ID" value="MCF6137414.1"/>
    <property type="molecule type" value="Genomic_DNA"/>
</dbReference>
<proteinExistence type="predicted"/>
<sequence>MKIILSRKGFDSSSGGFPSPILPDGTLLSIPIPDADSNISYHDLTYGGKSYLEVINSIKGKIKVQNRWMHPQPNTSCHLDPDLQQNTLPREKGWKGLFGQGGAAQRHLDNQNVDVGDLFLFFGWFRKTVRKGNGLTFDPKDKYGKHIIYGYLQVGDVLRVDHSTTLPKWMKNHPHTTHEKRNKKGNTIYVACDSLSWDKARSGFGTFNLQEQNILTKKGMKKSCWDLPECFYGKSMSYHQPASWKEDYFQSVARGQEFVVETDEHVLNWAKDLFH</sequence>
<comment type="caution">
    <text evidence="2">The sequence shown here is derived from an EMBL/GenBank/DDBJ whole genome shotgun (WGS) entry which is preliminary data.</text>
</comment>
<reference evidence="2 3" key="1">
    <citation type="submission" date="2022-01" db="EMBL/GenBank/DDBJ databases">
        <title>Alkalihalobacillus sp. EGI L200015, a novel bacterium isolated from a salt lake sediment.</title>
        <authorList>
            <person name="Gao L."/>
            <person name="Fang B.-Z."/>
            <person name="Li W.-J."/>
        </authorList>
    </citation>
    <scope>NUCLEOTIDE SEQUENCE [LARGE SCALE GENOMIC DNA]</scope>
    <source>
        <strain evidence="2 3">KCTC 12718</strain>
    </source>
</reference>
<protein>
    <recommendedName>
        <fullName evidence="1">Nucleotide modification associated domain-containing protein</fullName>
    </recommendedName>
</protein>